<evidence type="ECO:0000256" key="10">
    <source>
        <dbReference type="ARBA" id="ARBA00023209"/>
    </source>
</evidence>
<dbReference type="AlphaFoldDB" id="A0A3S3P8J8"/>
<evidence type="ECO:0000256" key="5">
    <source>
        <dbReference type="ARBA" id="ARBA00022679"/>
    </source>
</evidence>
<dbReference type="GO" id="GO:0005783">
    <property type="term" value="C:endoplasmic reticulum"/>
    <property type="evidence" value="ECO:0007669"/>
    <property type="project" value="TreeGrafter"/>
</dbReference>
<evidence type="ECO:0000256" key="2">
    <source>
        <dbReference type="ARBA" id="ARBA00005189"/>
    </source>
</evidence>
<keyword evidence="11" id="KW-1208">Phospholipid metabolism</keyword>
<evidence type="ECO:0000256" key="11">
    <source>
        <dbReference type="ARBA" id="ARBA00023264"/>
    </source>
</evidence>
<dbReference type="PANTHER" id="PTHR23063">
    <property type="entry name" value="PHOSPHOLIPID ACYLTRANSFERASE"/>
    <property type="match status" value="1"/>
</dbReference>
<dbReference type="Proteomes" id="UP000285301">
    <property type="component" value="Unassembled WGS sequence"/>
</dbReference>
<name>A0A3S3P8J8_9ACAR</name>
<evidence type="ECO:0000256" key="13">
    <source>
        <dbReference type="ARBA" id="ARBA00025707"/>
    </source>
</evidence>
<keyword evidence="7 14" id="KW-1133">Transmembrane helix</keyword>
<evidence type="ECO:0000256" key="1">
    <source>
        <dbReference type="ARBA" id="ARBA00004370"/>
    </source>
</evidence>
<dbReference type="SMART" id="SM00563">
    <property type="entry name" value="PlsC"/>
    <property type="match status" value="1"/>
</dbReference>
<keyword evidence="6 14" id="KW-0812">Transmembrane</keyword>
<proteinExistence type="inferred from homology"/>
<comment type="caution">
    <text evidence="16">The sequence shown here is derived from an EMBL/GenBank/DDBJ whole genome shotgun (WGS) entry which is preliminary data.</text>
</comment>
<organism evidence="16 17">
    <name type="scientific">Dinothrombium tinctorium</name>
    <dbReference type="NCBI Taxonomy" id="1965070"/>
    <lineage>
        <taxon>Eukaryota</taxon>
        <taxon>Metazoa</taxon>
        <taxon>Ecdysozoa</taxon>
        <taxon>Arthropoda</taxon>
        <taxon>Chelicerata</taxon>
        <taxon>Arachnida</taxon>
        <taxon>Acari</taxon>
        <taxon>Acariformes</taxon>
        <taxon>Trombidiformes</taxon>
        <taxon>Prostigmata</taxon>
        <taxon>Anystina</taxon>
        <taxon>Parasitengona</taxon>
        <taxon>Trombidioidea</taxon>
        <taxon>Trombidiidae</taxon>
        <taxon>Dinothrombium</taxon>
    </lineage>
</organism>
<evidence type="ECO:0000313" key="17">
    <source>
        <dbReference type="Proteomes" id="UP000285301"/>
    </source>
</evidence>
<dbReference type="InterPro" id="IPR002123">
    <property type="entry name" value="Plipid/glycerol_acylTrfase"/>
</dbReference>
<feature type="transmembrane region" description="Helical" evidence="14">
    <location>
        <begin position="178"/>
        <end position="202"/>
    </location>
</feature>
<comment type="similarity">
    <text evidence="3">Belongs to the 1-acyl-sn-glycerol-3-phosphate acyltransferase family.</text>
</comment>
<dbReference type="GO" id="GO:0004366">
    <property type="term" value="F:glycerol-3-phosphate O-acyltransferase activity"/>
    <property type="evidence" value="ECO:0007669"/>
    <property type="project" value="TreeGrafter"/>
</dbReference>
<comment type="pathway">
    <text evidence="2">Lipid metabolism.</text>
</comment>
<comment type="subcellular location">
    <subcellularLocation>
        <location evidence="1">Membrane</location>
    </subcellularLocation>
</comment>
<evidence type="ECO:0000256" key="9">
    <source>
        <dbReference type="ARBA" id="ARBA00023136"/>
    </source>
</evidence>
<dbReference type="SUPFAM" id="SSF69593">
    <property type="entry name" value="Glycerol-3-phosphate (1)-acyltransferase"/>
    <property type="match status" value="1"/>
</dbReference>
<evidence type="ECO:0000256" key="6">
    <source>
        <dbReference type="ARBA" id="ARBA00022692"/>
    </source>
</evidence>
<evidence type="ECO:0000256" key="4">
    <source>
        <dbReference type="ARBA" id="ARBA00022516"/>
    </source>
</evidence>
<feature type="domain" description="Phospholipid/glycerol acyltransferase" evidence="15">
    <location>
        <begin position="244"/>
        <end position="355"/>
    </location>
</feature>
<dbReference type="GO" id="GO:0019432">
    <property type="term" value="P:triglyceride biosynthetic process"/>
    <property type="evidence" value="ECO:0007669"/>
    <property type="project" value="TreeGrafter"/>
</dbReference>
<reference evidence="16 17" key="1">
    <citation type="journal article" date="2018" name="Gigascience">
        <title>Genomes of trombidid mites reveal novel predicted allergens and laterally-transferred genes associated with secondary metabolism.</title>
        <authorList>
            <person name="Dong X."/>
            <person name="Chaisiri K."/>
            <person name="Xia D."/>
            <person name="Armstrong S.D."/>
            <person name="Fang Y."/>
            <person name="Donnelly M.J."/>
            <person name="Kadowaki T."/>
            <person name="McGarry J.W."/>
            <person name="Darby A.C."/>
            <person name="Makepeace B.L."/>
        </authorList>
    </citation>
    <scope>NUCLEOTIDE SEQUENCE [LARGE SCALE GENOMIC DNA]</scope>
    <source>
        <strain evidence="16">UoL-WK</strain>
    </source>
</reference>
<sequence length="459" mass="52753">MNSLLSALFLFYVKGVLPFAFLIGLILVIIATFGIDCGVHRIYVQYLLRIFEFCRQAIAKKARKARLVRLRNVYDDSSDDEKLSSQLDYKYSNIEKGIMKFPTEDEESTHEFELSDAFEFIRRGVKAIIDDEVTKRFSAEELQTWNLLTRTNKNYHFVSFRLTVIWLCGWLFRFGILFPIRCVFLFIGMVYLIVTCAAVGMLPEGKLKRSIYRHVSITAFRILSRSVSAVINFHNTKYKPKQGSLCVANHTSPVDAVFLHTDNAYALVGQLHGGFLGVMERALSRATSHIFFDRFEVRDRQLVASRIQAHVRDPNKLPILIFPEGTCINNSAVMMFKKGSFEGVDVVYPVAVKYNHIFGDSFWDSSKYGFFTYLMMMMSSWAIVLDIWYLPPMTKEEGENAVDFANRVKSAIAKQGGLIDLDWDGQLKRQRVKPDLKAKVQIDIKNKENVFKGNVRFMS</sequence>
<dbReference type="GO" id="GO:0008654">
    <property type="term" value="P:phospholipid biosynthetic process"/>
    <property type="evidence" value="ECO:0007669"/>
    <property type="project" value="UniProtKB-KW"/>
</dbReference>
<dbReference type="InterPro" id="IPR045252">
    <property type="entry name" value="LPCAT1-like"/>
</dbReference>
<keyword evidence="10" id="KW-0594">Phospholipid biosynthesis</keyword>
<evidence type="ECO:0000256" key="8">
    <source>
        <dbReference type="ARBA" id="ARBA00023098"/>
    </source>
</evidence>
<keyword evidence="17" id="KW-1185">Reference proteome</keyword>
<keyword evidence="8" id="KW-0443">Lipid metabolism</keyword>
<feature type="transmembrane region" description="Helical" evidence="14">
    <location>
        <begin position="20"/>
        <end position="39"/>
    </location>
</feature>
<dbReference type="PANTHER" id="PTHR23063:SF2">
    <property type="entry name" value="GLYCEROL-3-PHOSPHATE ACYLTRANSFERASE 4, ISOFORM D-RELATED"/>
    <property type="match status" value="1"/>
</dbReference>
<dbReference type="EMBL" id="NCKU01000697">
    <property type="protein sequence ID" value="RWS14526.1"/>
    <property type="molecule type" value="Genomic_DNA"/>
</dbReference>
<gene>
    <name evidence="16" type="ORF">B4U79_11670</name>
</gene>
<evidence type="ECO:0000256" key="7">
    <source>
        <dbReference type="ARBA" id="ARBA00022989"/>
    </source>
</evidence>
<accession>A0A3S3P8J8</accession>
<dbReference type="Pfam" id="PF01553">
    <property type="entry name" value="Acyltransferase"/>
    <property type="match status" value="1"/>
</dbReference>
<evidence type="ECO:0000259" key="15">
    <source>
        <dbReference type="SMART" id="SM00563"/>
    </source>
</evidence>
<comment type="pathway">
    <text evidence="13">Phospholipid metabolism.</text>
</comment>
<keyword evidence="5 16" id="KW-0808">Transferase</keyword>
<evidence type="ECO:0000256" key="3">
    <source>
        <dbReference type="ARBA" id="ARBA00008655"/>
    </source>
</evidence>
<feature type="transmembrane region" description="Helical" evidence="14">
    <location>
        <begin position="155"/>
        <end position="172"/>
    </location>
</feature>
<keyword evidence="4" id="KW-0444">Lipid biosynthesis</keyword>
<dbReference type="CDD" id="cd07991">
    <property type="entry name" value="LPLAT_LPCAT1-like"/>
    <property type="match status" value="1"/>
</dbReference>
<dbReference type="STRING" id="1965070.A0A3S3P8J8"/>
<protein>
    <submittedName>
        <fullName evidence="16">Glycerol-3-phosphate acyltransferase 4-like protein</fullName>
    </submittedName>
</protein>
<evidence type="ECO:0000256" key="12">
    <source>
        <dbReference type="ARBA" id="ARBA00023315"/>
    </source>
</evidence>
<evidence type="ECO:0000313" key="16">
    <source>
        <dbReference type="EMBL" id="RWS14526.1"/>
    </source>
</evidence>
<evidence type="ECO:0000256" key="14">
    <source>
        <dbReference type="SAM" id="Phobius"/>
    </source>
</evidence>
<keyword evidence="12 16" id="KW-0012">Acyltransferase</keyword>
<keyword evidence="9 14" id="KW-0472">Membrane</keyword>
<dbReference type="OrthoDB" id="10051137at2759"/>
<dbReference type="GO" id="GO:0016020">
    <property type="term" value="C:membrane"/>
    <property type="evidence" value="ECO:0007669"/>
    <property type="project" value="UniProtKB-SubCell"/>
</dbReference>
<feature type="transmembrane region" description="Helical" evidence="14">
    <location>
        <begin position="370"/>
        <end position="390"/>
    </location>
</feature>